<organism evidence="7 8">
    <name type="scientific">Dialister micraerophilus UPII 345-E</name>
    <dbReference type="NCBI Taxonomy" id="910314"/>
    <lineage>
        <taxon>Bacteria</taxon>
        <taxon>Bacillati</taxon>
        <taxon>Bacillota</taxon>
        <taxon>Negativicutes</taxon>
        <taxon>Veillonellales</taxon>
        <taxon>Veillonellaceae</taxon>
        <taxon>Dialister</taxon>
    </lineage>
</organism>
<evidence type="ECO:0000313" key="7">
    <source>
        <dbReference type="EMBL" id="EFR43036.1"/>
    </source>
</evidence>
<dbReference type="InterPro" id="IPR051611">
    <property type="entry name" value="ECF_transporter_component"/>
</dbReference>
<proteinExistence type="predicted"/>
<reference evidence="7 8" key="1">
    <citation type="submission" date="2010-11" db="EMBL/GenBank/DDBJ databases">
        <authorList>
            <person name="Durkin A.S."/>
            <person name="Madupu R."/>
            <person name="Torralba M."/>
            <person name="Gillis M."/>
            <person name="Methe B."/>
            <person name="Sutton G."/>
            <person name="Nelson K.E."/>
        </authorList>
    </citation>
    <scope>NUCLEOTIDE SEQUENCE [LARGE SCALE GENOMIC DNA]</scope>
    <source>
        <strain evidence="7 8">UPII 345-E</strain>
    </source>
</reference>
<gene>
    <name evidence="7" type="ORF">HMPREF9220_1136</name>
</gene>
<accession>E4L8F3</accession>
<keyword evidence="3 6" id="KW-0812">Transmembrane</keyword>
<name>E4L8F3_9FIRM</name>
<dbReference type="PANTHER" id="PTHR34857">
    <property type="entry name" value="SLL0384 PROTEIN"/>
    <property type="match status" value="1"/>
</dbReference>
<comment type="subcellular location">
    <subcellularLocation>
        <location evidence="1">Membrane</location>
        <topology evidence="1">Multi-pass membrane protein</topology>
    </subcellularLocation>
</comment>
<protein>
    <submittedName>
        <fullName evidence="7">Cobalt transport protein</fullName>
    </submittedName>
</protein>
<feature type="transmembrane region" description="Helical" evidence="6">
    <location>
        <begin position="80"/>
        <end position="100"/>
    </location>
</feature>
<dbReference type="CDD" id="cd16914">
    <property type="entry name" value="EcfT"/>
    <property type="match status" value="1"/>
</dbReference>
<evidence type="ECO:0000313" key="8">
    <source>
        <dbReference type="Proteomes" id="UP000004594"/>
    </source>
</evidence>
<comment type="caution">
    <text evidence="7">The sequence shown here is derived from an EMBL/GenBank/DDBJ whole genome shotgun (WGS) entry which is preliminary data.</text>
</comment>
<dbReference type="RefSeq" id="WP_007554446.1">
    <property type="nucleotide sequence ID" value="NZ_AENT01000012.1"/>
</dbReference>
<dbReference type="EMBL" id="AENT01000012">
    <property type="protein sequence ID" value="EFR43036.1"/>
    <property type="molecule type" value="Genomic_DNA"/>
</dbReference>
<evidence type="ECO:0000256" key="5">
    <source>
        <dbReference type="ARBA" id="ARBA00023136"/>
    </source>
</evidence>
<dbReference type="GO" id="GO:0005886">
    <property type="term" value="C:plasma membrane"/>
    <property type="evidence" value="ECO:0007669"/>
    <property type="project" value="UniProtKB-ARBA"/>
</dbReference>
<evidence type="ECO:0000256" key="4">
    <source>
        <dbReference type="ARBA" id="ARBA00022989"/>
    </source>
</evidence>
<evidence type="ECO:0000256" key="3">
    <source>
        <dbReference type="ARBA" id="ARBA00022692"/>
    </source>
</evidence>
<dbReference type="OrthoDB" id="6400at2"/>
<dbReference type="eggNOG" id="COG0619">
    <property type="taxonomic scope" value="Bacteria"/>
</dbReference>
<keyword evidence="4 6" id="KW-1133">Transmembrane helix</keyword>
<feature type="transmembrane region" description="Helical" evidence="6">
    <location>
        <begin position="54"/>
        <end position="74"/>
    </location>
</feature>
<evidence type="ECO:0000256" key="2">
    <source>
        <dbReference type="ARBA" id="ARBA00022475"/>
    </source>
</evidence>
<evidence type="ECO:0000256" key="1">
    <source>
        <dbReference type="ARBA" id="ARBA00004141"/>
    </source>
</evidence>
<dbReference type="AlphaFoldDB" id="E4L8F3"/>
<dbReference type="Pfam" id="PF02361">
    <property type="entry name" value="CbiQ"/>
    <property type="match status" value="1"/>
</dbReference>
<feature type="transmembrane region" description="Helical" evidence="6">
    <location>
        <begin position="205"/>
        <end position="222"/>
    </location>
</feature>
<dbReference type="PANTHER" id="PTHR34857:SF2">
    <property type="entry name" value="SLL0384 PROTEIN"/>
    <property type="match status" value="1"/>
</dbReference>
<feature type="transmembrane region" description="Helical" evidence="6">
    <location>
        <begin position="7"/>
        <end position="23"/>
    </location>
</feature>
<keyword evidence="2" id="KW-1003">Cell membrane</keyword>
<dbReference type="Proteomes" id="UP000004594">
    <property type="component" value="Unassembled WGS sequence"/>
</dbReference>
<keyword evidence="5 6" id="KW-0472">Membrane</keyword>
<dbReference type="InterPro" id="IPR003339">
    <property type="entry name" value="ABC/ECF_trnsptr_transmembrane"/>
</dbReference>
<sequence>MRHFVPLTKIILTLIVAVLAIFLKTPHALLTLCGVELLILLVSNELFSNIKSIFMLCLFAVFLGIVEILGGGTNAQGLEAAIRMMAMTLIFIYLLTTVRLQDLTATMVSQLKIPTEYAFMFTAGLRFIPDFLEENTAVTEAQACRGLAIEGNIFKKLKRYMSVVKPLVLRALDKSETMALALELRSFGTTKKVKATHVSLKKKDCIFLFIIMLVTGGVVYGQCLLTI</sequence>
<evidence type="ECO:0000256" key="6">
    <source>
        <dbReference type="SAM" id="Phobius"/>
    </source>
</evidence>